<dbReference type="InterPro" id="IPR026881">
    <property type="entry name" value="WYL_dom"/>
</dbReference>
<keyword evidence="4" id="KW-1185">Reference proteome</keyword>
<dbReference type="Pfam" id="PF13625">
    <property type="entry name" value="Helicase_C_3"/>
    <property type="match status" value="1"/>
</dbReference>
<dbReference type="RefSeq" id="WP_191840169.1">
    <property type="nucleotide sequence ID" value="NZ_BAAALB010000002.1"/>
</dbReference>
<sequence length="799" mass="83933">MSTELSDYLRALSDDALGALLRLRPDLITPVPTDLTVLAARAQTRVSVARTLDTLDRFTLEILDAARFTRSPSDGTTSAAAIVAMACAPTGGPEPARVTEAVERLRARILLYPATPGDPDTLRLVLTVDEVCSPYLAGLGRPAVELDTAADLQGAVIALVTDPARLRRTLLAAPPAARAVLDRLAEGPPVGTTTNRTEPVSWLLEHHLLVETAEGAVELPRELGLLLRRDAGPLGPLHPLPPAISAAPRAVTTVDRAGAGQAMTVVRHTEDLLEALGEEPAAVLRAGGIGVLPLRRLAKAAGIAEPLAGLLLETAAAAGLIGELELGSELAFLPAAGYDQWRVAPLAQRWTLLVGAWLAMPRQPGLAGQRDLKDRPLTVLSPQLERAGTPAVRRAVLAALGELVPGTGPDADELLEWLRWQAPRRLRGREELHREALAEAADLGITALGALTGYGRALVEQAAAAGADDDPLGRRPEGELPPEETPVAVALAKLLPPPVDHVLIQADLTVVVPGPPEPALATELDLVAEHESGGGASVYRVTAASLRRALDAGYAGPDLHTLFARRSRTSVPQALTYLVDDVSRTHGGLRTGTATGYLRSDDEGLISAALADRRLSGLQLRRLAPTVLVTAYSSARLLTALRDAGYAPVPEDATGAAVLTPPKVRRAAARPALEPSPDALDAPGLTAPRLLGIVEEIRRGDARARAARRAPAEVRAAAGQPMSSLTAVQAHSHALAVLQQAVRDKAKVWVGYVDAHGANASRLVRPVSIGAGYLRAEDDRTQTLHTFALHRITAAAPAD</sequence>
<gene>
    <name evidence="3" type="ORF">Cch02nite_25750</name>
</gene>
<proteinExistence type="predicted"/>
<accession>A0A8J3JXT8</accession>
<name>A0A8J3JXT8_9ACTN</name>
<dbReference type="AlphaFoldDB" id="A0A8J3JXT8"/>
<reference evidence="3 4" key="1">
    <citation type="submission" date="2021-01" db="EMBL/GenBank/DDBJ databases">
        <title>Whole genome shotgun sequence of Catellatospora chokoriensis NBRC 107358.</title>
        <authorList>
            <person name="Komaki H."/>
            <person name="Tamura T."/>
        </authorList>
    </citation>
    <scope>NUCLEOTIDE SEQUENCE [LARGE SCALE GENOMIC DNA]</scope>
    <source>
        <strain evidence="3 4">NBRC 107358</strain>
    </source>
</reference>
<feature type="domain" description="Helicase XPB/Ssl2 N-terminal" evidence="2">
    <location>
        <begin position="502"/>
        <end position="624"/>
    </location>
</feature>
<evidence type="ECO:0008006" key="5">
    <source>
        <dbReference type="Google" id="ProtNLM"/>
    </source>
</evidence>
<feature type="domain" description="WYL" evidence="1">
    <location>
        <begin position="734"/>
        <end position="795"/>
    </location>
</feature>
<protein>
    <recommendedName>
        <fullName evidence="5">XPB/Ssl2-like helicase family protein</fullName>
    </recommendedName>
</protein>
<organism evidence="3 4">
    <name type="scientific">Catellatospora chokoriensis</name>
    <dbReference type="NCBI Taxonomy" id="310353"/>
    <lineage>
        <taxon>Bacteria</taxon>
        <taxon>Bacillati</taxon>
        <taxon>Actinomycetota</taxon>
        <taxon>Actinomycetes</taxon>
        <taxon>Micromonosporales</taxon>
        <taxon>Micromonosporaceae</taxon>
        <taxon>Catellatospora</taxon>
    </lineage>
</organism>
<evidence type="ECO:0000259" key="1">
    <source>
        <dbReference type="Pfam" id="PF13280"/>
    </source>
</evidence>
<comment type="caution">
    <text evidence="3">The sequence shown here is derived from an EMBL/GenBank/DDBJ whole genome shotgun (WGS) entry which is preliminary data.</text>
</comment>
<dbReference type="PROSITE" id="PS52050">
    <property type="entry name" value="WYL"/>
    <property type="match status" value="1"/>
</dbReference>
<evidence type="ECO:0000313" key="4">
    <source>
        <dbReference type="Proteomes" id="UP000619293"/>
    </source>
</evidence>
<dbReference type="EMBL" id="BONG01000012">
    <property type="protein sequence ID" value="GIF89131.1"/>
    <property type="molecule type" value="Genomic_DNA"/>
</dbReference>
<dbReference type="Proteomes" id="UP000619293">
    <property type="component" value="Unassembled WGS sequence"/>
</dbReference>
<dbReference type="InterPro" id="IPR032830">
    <property type="entry name" value="XPB/Ssl2_N"/>
</dbReference>
<evidence type="ECO:0000259" key="2">
    <source>
        <dbReference type="Pfam" id="PF13625"/>
    </source>
</evidence>
<dbReference type="Pfam" id="PF13280">
    <property type="entry name" value="WYL"/>
    <property type="match status" value="1"/>
</dbReference>
<evidence type="ECO:0000313" key="3">
    <source>
        <dbReference type="EMBL" id="GIF89131.1"/>
    </source>
</evidence>